<evidence type="ECO:0000256" key="1">
    <source>
        <dbReference type="ARBA" id="ARBA00022737"/>
    </source>
</evidence>
<dbReference type="RefSeq" id="WP_162361341.1">
    <property type="nucleotide sequence ID" value="NZ_CP047591.1"/>
</dbReference>
<feature type="signal peptide" evidence="2">
    <location>
        <begin position="1"/>
        <end position="26"/>
    </location>
</feature>
<feature type="domain" description="SLH" evidence="3">
    <location>
        <begin position="851"/>
        <end position="914"/>
    </location>
</feature>
<dbReference type="Pfam" id="PF13620">
    <property type="entry name" value="CarboxypepD_reg"/>
    <property type="match status" value="1"/>
</dbReference>
<keyword evidence="1" id="KW-0677">Repeat</keyword>
<feature type="chain" id="PRO_5027121001" evidence="2">
    <location>
        <begin position="27"/>
        <end position="972"/>
    </location>
</feature>
<proteinExistence type="predicted"/>
<accession>A0A6P1MCE0</accession>
<protein>
    <submittedName>
        <fullName evidence="4">Peptidase</fullName>
    </submittedName>
</protein>
<dbReference type="GO" id="GO:0004534">
    <property type="term" value="F:5'-3' RNA exonuclease activity"/>
    <property type="evidence" value="ECO:0007669"/>
    <property type="project" value="TreeGrafter"/>
</dbReference>
<keyword evidence="2" id="KW-0732">Signal</keyword>
<evidence type="ECO:0000313" key="5">
    <source>
        <dbReference type="Proteomes" id="UP000463883"/>
    </source>
</evidence>
<dbReference type="KEGG" id="amic:Ami3637_03475"/>
<evidence type="ECO:0000256" key="2">
    <source>
        <dbReference type="SAM" id="SignalP"/>
    </source>
</evidence>
<dbReference type="Pfam" id="PF00395">
    <property type="entry name" value="SLH"/>
    <property type="match status" value="2"/>
</dbReference>
<dbReference type="NCBIfam" id="NF038032">
    <property type="entry name" value="CehA_McbA_metalo"/>
    <property type="match status" value="1"/>
</dbReference>
<dbReference type="SUPFAM" id="SSF49464">
    <property type="entry name" value="Carboxypeptidase regulatory domain-like"/>
    <property type="match status" value="1"/>
</dbReference>
<evidence type="ECO:0000313" key="4">
    <source>
        <dbReference type="EMBL" id="QHI71567.1"/>
    </source>
</evidence>
<dbReference type="PROSITE" id="PS51272">
    <property type="entry name" value="SLH"/>
    <property type="match status" value="2"/>
</dbReference>
<keyword evidence="5" id="KW-1185">Reference proteome</keyword>
<name>A0A6P1MCE0_9FIRM</name>
<gene>
    <name evidence="4" type="ORF">Ami3637_03475</name>
</gene>
<dbReference type="EMBL" id="CP047591">
    <property type="protein sequence ID" value="QHI71567.1"/>
    <property type="molecule type" value="Genomic_DNA"/>
</dbReference>
<dbReference type="InterPro" id="IPR016195">
    <property type="entry name" value="Pol/histidinol_Pase-like"/>
</dbReference>
<dbReference type="SUPFAM" id="SSF89550">
    <property type="entry name" value="PHP domain-like"/>
    <property type="match status" value="1"/>
</dbReference>
<reference evidence="4 5" key="1">
    <citation type="submission" date="2020-01" db="EMBL/GenBank/DDBJ databases">
        <title>Genomic analysis of Aminipila sp. CBA3637.</title>
        <authorList>
            <person name="Kim Y.B."/>
            <person name="Roh S.W."/>
        </authorList>
    </citation>
    <scope>NUCLEOTIDE SEQUENCE [LARGE SCALE GENOMIC DNA]</scope>
    <source>
        <strain evidence="4 5">CBA3637</strain>
    </source>
</reference>
<organism evidence="4 5">
    <name type="scientific">Aminipila terrae</name>
    <dbReference type="NCBI Taxonomy" id="2697030"/>
    <lineage>
        <taxon>Bacteria</taxon>
        <taxon>Bacillati</taxon>
        <taxon>Bacillota</taxon>
        <taxon>Clostridia</taxon>
        <taxon>Peptostreptococcales</taxon>
        <taxon>Anaerovoracaceae</taxon>
        <taxon>Aminipila</taxon>
    </lineage>
</organism>
<dbReference type="Proteomes" id="UP000463883">
    <property type="component" value="Chromosome"/>
</dbReference>
<dbReference type="InterPro" id="IPR001119">
    <property type="entry name" value="SLH_dom"/>
</dbReference>
<dbReference type="GO" id="GO:0035312">
    <property type="term" value="F:5'-3' DNA exonuclease activity"/>
    <property type="evidence" value="ECO:0007669"/>
    <property type="project" value="TreeGrafter"/>
</dbReference>
<dbReference type="Gene3D" id="2.60.40.1120">
    <property type="entry name" value="Carboxypeptidase-like, regulatory domain"/>
    <property type="match status" value="1"/>
</dbReference>
<sequence length="972" mass="105800">MKFRVGLMLTLGLLGAMLLFATPAFAAEGGVVKGTTPIDQGMANDAKDITIYNSKIAASFAVGSSNYWNMTKGSILDVAKIKGKTSDGKPLFGTDLVNDVEFLNNYWTATDAYKGKDLLNDDVKVTYKINATNIEVVSKTRYYKEGHDKPLDVTIKYILEDGKDYIKMVTTMNNPAGNQSYEAMNAGYSISTLASNMYGPFGWYPDTKATGIRIGNDPRVNEPLANFVATYGKESYNSSYCVSVSLDDADTYKGSSGYKDVYKRVTVAGGQTVTFNGEMLVSDTASTTPIIERDIEKFAMKADTVSGKVLDSTGKPVENAFVIIYKSGSYVASDDKTVVKVESAPLAWAMTNAKGEYSFKLPDGSYKIHAESLGCTPSNAQSVVVKDGKADNNILAFALQAGAHATLKVKDQTGKNIPARIEIKSSAPTDIKMLGSSVYFTNLVNGEYVADFDVPAGTFSFTAAYGADYESKKVTINDVKISAGEKYVNEKDLVIKEIINPRLKNWYNMDNHQHSSIGDGATPIDKLFIAQLCAKLDFNLVSDHDSVQNDAEMVKLAAAAGRPVVPSLEVSPGWGHWGILNVDYSKAATEATPINASLKPGEIIAKGHQMNAVVVVNHPYTDYGFFLNRDGVIGGHDKGTDDFDLIELQSTINLADSKNMDARALADAMNVYWNKGQKKFLSAGSDQHDVKSGLYPGIIRMYAHINGDVTGDKYLAALTSGHAYATMGPLFTLDDSVMFGETYNVAKGNAYTFKSTVQAVNTLKRIDVYSMGKIVASYDYNTEEPVQFTYDMKNDGTKNLWYSFVAVDGAGHYAVTNPIWVDDFATSNIAVSRGQFVQKLYELSGEKSVESTEIFKDVATDSSYAKAVVWAKKMGIVSGTTATNFSPNDSITREQMVTILYNYAKATGKDVSNIEGMAIQNFDDWSKTSSYAHNPMRWAFNQKIIMGQSATVLGPKDTATRAQASIIISRVK</sequence>
<dbReference type="Gene3D" id="3.20.20.140">
    <property type="entry name" value="Metal-dependent hydrolases"/>
    <property type="match status" value="1"/>
</dbReference>
<dbReference type="PANTHER" id="PTHR42924:SF3">
    <property type="entry name" value="POLYMERASE_HISTIDINOL PHOSPHATASE N-TERMINAL DOMAIN-CONTAINING PROTEIN"/>
    <property type="match status" value="1"/>
</dbReference>
<evidence type="ECO:0000259" key="3">
    <source>
        <dbReference type="PROSITE" id="PS51272"/>
    </source>
</evidence>
<dbReference type="AlphaFoldDB" id="A0A6P1MCE0"/>
<feature type="domain" description="SLH" evidence="3">
    <location>
        <begin position="919"/>
        <end position="972"/>
    </location>
</feature>
<dbReference type="InterPro" id="IPR052018">
    <property type="entry name" value="PHP_domain"/>
</dbReference>
<dbReference type="PANTHER" id="PTHR42924">
    <property type="entry name" value="EXONUCLEASE"/>
    <property type="match status" value="1"/>
</dbReference>
<dbReference type="InterPro" id="IPR008969">
    <property type="entry name" value="CarboxyPept-like_regulatory"/>
</dbReference>